<name>A0ABS7R4E2_9ACTN</name>
<sequence>MPVRLAPVAQELTGSWIRRMTAEFGLSAQDLLRAALDGPYGVHVTGTPKTGLELFLNAPAQAALAQFTGTPLSRLTALLPSLALCHSRLEDALLRRATWYTPGTAWVAACPPCTGRAWLAGPGVLVYPGAAGHICRRHRRWLLARAGQPAGIALQSLPEVLAAHRRHVSLVRTHPRGGEVVAFAAAVVWSWQVQRWRSEPVWQDRVRRLAAVTGCPPAAIVPHALLAYPEVIAVARLLGGSRWQRHLRGSFATGGAAAAERLFLQEVGLRIGRPWLADWLGAYSRARGREAARADPLRQWLLTVADGISDDRLWMVDQAVARPAEYSDRAALLGDGRTRALSEQAKAAFLTSGWEPLPPQRPGRAPYR</sequence>
<keyword evidence="3" id="KW-1185">Reference proteome</keyword>
<proteinExistence type="predicted"/>
<evidence type="ECO:0000259" key="1">
    <source>
        <dbReference type="Pfam" id="PF06527"/>
    </source>
</evidence>
<evidence type="ECO:0000313" key="3">
    <source>
        <dbReference type="Proteomes" id="UP001198565"/>
    </source>
</evidence>
<comment type="caution">
    <text evidence="2">The sequence shown here is derived from an EMBL/GenBank/DDBJ whole genome shotgun (WGS) entry which is preliminary data.</text>
</comment>
<gene>
    <name evidence="2" type="ORF">K7472_31810</name>
</gene>
<dbReference type="InterPro" id="IPR009492">
    <property type="entry name" value="TniQ"/>
</dbReference>
<reference evidence="2 3" key="1">
    <citation type="submission" date="2021-08" db="EMBL/GenBank/DDBJ databases">
        <title>Streptomyces sp. PTM05 isolated from lichen.</title>
        <authorList>
            <person name="Somphong A."/>
            <person name="Phongsopitanun W."/>
            <person name="Tanasupawat S."/>
        </authorList>
    </citation>
    <scope>NUCLEOTIDE SEQUENCE [LARGE SCALE GENOMIC DNA]</scope>
    <source>
        <strain evidence="2 3">Ptm05</strain>
    </source>
</reference>
<dbReference type="EMBL" id="JAINVZ010000045">
    <property type="protein sequence ID" value="MBY8889395.1"/>
    <property type="molecule type" value="Genomic_DNA"/>
</dbReference>
<dbReference type="Pfam" id="PF06527">
    <property type="entry name" value="TniQ"/>
    <property type="match status" value="1"/>
</dbReference>
<evidence type="ECO:0000313" key="2">
    <source>
        <dbReference type="EMBL" id="MBY8889395.1"/>
    </source>
</evidence>
<dbReference type="Proteomes" id="UP001198565">
    <property type="component" value="Unassembled WGS sequence"/>
</dbReference>
<feature type="domain" description="TniQ" evidence="1">
    <location>
        <begin position="2"/>
        <end position="139"/>
    </location>
</feature>
<accession>A0ABS7R4E2</accession>
<organism evidence="2 3">
    <name type="scientific">Streptantibioticus parmotrematis</name>
    <dbReference type="NCBI Taxonomy" id="2873249"/>
    <lineage>
        <taxon>Bacteria</taxon>
        <taxon>Bacillati</taxon>
        <taxon>Actinomycetota</taxon>
        <taxon>Actinomycetes</taxon>
        <taxon>Kitasatosporales</taxon>
        <taxon>Streptomycetaceae</taxon>
        <taxon>Streptantibioticus</taxon>
    </lineage>
</organism>
<protein>
    <submittedName>
        <fullName evidence="2">TniQ family protein</fullName>
    </submittedName>
</protein>